<name>A0ABV4DY31_9CLOT</name>
<dbReference type="Proteomes" id="UP001565220">
    <property type="component" value="Unassembled WGS sequence"/>
</dbReference>
<dbReference type="Gene3D" id="1.10.10.60">
    <property type="entry name" value="Homeodomain-like"/>
    <property type="match status" value="1"/>
</dbReference>
<dbReference type="Pfam" id="PF00158">
    <property type="entry name" value="Sigma54_activat"/>
    <property type="match status" value="1"/>
</dbReference>
<dbReference type="Gene3D" id="3.40.50.300">
    <property type="entry name" value="P-loop containing nucleotide triphosphate hydrolases"/>
    <property type="match status" value="1"/>
</dbReference>
<dbReference type="SUPFAM" id="SSF52540">
    <property type="entry name" value="P-loop containing nucleoside triphosphate hydrolases"/>
    <property type="match status" value="1"/>
</dbReference>
<evidence type="ECO:0000259" key="3">
    <source>
        <dbReference type="PROSITE" id="PS50045"/>
    </source>
</evidence>
<protein>
    <submittedName>
        <fullName evidence="4">Sigma-54 interaction domain-containing protein</fullName>
    </submittedName>
</protein>
<dbReference type="Pfam" id="PF25601">
    <property type="entry name" value="AAA_lid_14"/>
    <property type="match status" value="1"/>
</dbReference>
<sequence length="402" mass="46441">MILLLDIKILLNRMEEGVALSDKTGNLLFNSSIERLFRYYNTDVTQENLYKILNGSKYEKIPVNVDKKYVGSVLLINQKSTNAVPKADSEFRAKYKFTDIVGQDDVKIKAAKFAKSNETVIIYGETGTGKELFAQSIHNESSRSNGPFIAVNCASLSESLIESELFGYEDGAFTGAARGGKKGIFELADGGTLFLDEIGEIPLNFQAKLLRVLQENEIRRVGGSRKIPVNVRIICATNKNLKEECKKNNFRYDLYYRINVLELKLQPLRFRKKDIISLFKNFIYKQCISENKKLKWKSDDIFEPLLKYNWYGNIRELENFAKFVVACSEKDELNENFILNMLESRNLEDNDEISIKFSYDLKEMESEMFNTLLDRYNGNKENLCRDFNISKTTLWRKLNFVQ</sequence>
<gene>
    <name evidence="4" type="ORF">AB8S09_09210</name>
</gene>
<keyword evidence="5" id="KW-1185">Reference proteome</keyword>
<dbReference type="InterPro" id="IPR025943">
    <property type="entry name" value="Sigma_54_int_dom_ATP-bd_2"/>
</dbReference>
<dbReference type="CDD" id="cd00009">
    <property type="entry name" value="AAA"/>
    <property type="match status" value="1"/>
</dbReference>
<proteinExistence type="predicted"/>
<dbReference type="Gene3D" id="1.10.8.60">
    <property type="match status" value="1"/>
</dbReference>
<dbReference type="SMART" id="SM00382">
    <property type="entry name" value="AAA"/>
    <property type="match status" value="1"/>
</dbReference>
<evidence type="ECO:0000313" key="5">
    <source>
        <dbReference type="Proteomes" id="UP001565220"/>
    </source>
</evidence>
<dbReference type="EMBL" id="JBGFFE010000011">
    <property type="protein sequence ID" value="MEY8763817.1"/>
    <property type="molecule type" value="Genomic_DNA"/>
</dbReference>
<dbReference type="InterPro" id="IPR003593">
    <property type="entry name" value="AAA+_ATPase"/>
</dbReference>
<dbReference type="InterPro" id="IPR058031">
    <property type="entry name" value="AAA_lid_NorR"/>
</dbReference>
<dbReference type="PROSITE" id="PS00675">
    <property type="entry name" value="SIGMA54_INTERACT_1"/>
    <property type="match status" value="1"/>
</dbReference>
<dbReference type="PROSITE" id="PS50045">
    <property type="entry name" value="SIGMA54_INTERACT_4"/>
    <property type="match status" value="1"/>
</dbReference>
<dbReference type="PANTHER" id="PTHR32071">
    <property type="entry name" value="TRANSCRIPTIONAL REGULATORY PROTEIN"/>
    <property type="match status" value="1"/>
</dbReference>
<feature type="domain" description="Sigma-54 factor interaction" evidence="3">
    <location>
        <begin position="110"/>
        <end position="326"/>
    </location>
</feature>
<evidence type="ECO:0000256" key="1">
    <source>
        <dbReference type="ARBA" id="ARBA00022741"/>
    </source>
</evidence>
<dbReference type="PROSITE" id="PS00676">
    <property type="entry name" value="SIGMA54_INTERACT_2"/>
    <property type="match status" value="1"/>
</dbReference>
<dbReference type="InterPro" id="IPR027417">
    <property type="entry name" value="P-loop_NTPase"/>
</dbReference>
<dbReference type="RefSeq" id="WP_369868995.1">
    <property type="nucleotide sequence ID" value="NZ_JBGFFE010000011.1"/>
</dbReference>
<comment type="caution">
    <text evidence="4">The sequence shown here is derived from an EMBL/GenBank/DDBJ whole genome shotgun (WGS) entry which is preliminary data.</text>
</comment>
<evidence type="ECO:0000256" key="2">
    <source>
        <dbReference type="ARBA" id="ARBA00022840"/>
    </source>
</evidence>
<reference evidence="4 5" key="1">
    <citation type="submission" date="2024-08" db="EMBL/GenBank/DDBJ databases">
        <title>Clostridium lapicellarii sp. nov., and Clostridium renhuaiense sp. nov., two species isolated from the mud in a fermentation cellar used for producing sauce-flavour Chinese liquors.</title>
        <authorList>
            <person name="Yang F."/>
            <person name="Wang H."/>
            <person name="Chen L.Q."/>
            <person name="Zhou N."/>
            <person name="Lu J.J."/>
            <person name="Pu X.X."/>
            <person name="Wan B."/>
            <person name="Wang L."/>
            <person name="Liu S.J."/>
        </authorList>
    </citation>
    <scope>NUCLEOTIDE SEQUENCE [LARGE SCALE GENOMIC DNA]</scope>
    <source>
        <strain evidence="4 5">MT-113</strain>
    </source>
</reference>
<dbReference type="PANTHER" id="PTHR32071:SF57">
    <property type="entry name" value="C4-DICARBOXYLATE TRANSPORT TRANSCRIPTIONAL REGULATORY PROTEIN DCTD"/>
    <property type="match status" value="1"/>
</dbReference>
<keyword evidence="2" id="KW-0067">ATP-binding</keyword>
<dbReference type="InterPro" id="IPR025662">
    <property type="entry name" value="Sigma_54_int_dom_ATP-bd_1"/>
</dbReference>
<organism evidence="4 5">
    <name type="scientific">Clostridium lapidicellarium</name>
    <dbReference type="NCBI Taxonomy" id="3240931"/>
    <lineage>
        <taxon>Bacteria</taxon>
        <taxon>Bacillati</taxon>
        <taxon>Bacillota</taxon>
        <taxon>Clostridia</taxon>
        <taxon>Eubacteriales</taxon>
        <taxon>Clostridiaceae</taxon>
        <taxon>Clostridium</taxon>
    </lineage>
</organism>
<dbReference type="InterPro" id="IPR002078">
    <property type="entry name" value="Sigma_54_int"/>
</dbReference>
<evidence type="ECO:0000313" key="4">
    <source>
        <dbReference type="EMBL" id="MEY8763817.1"/>
    </source>
</evidence>
<dbReference type="SUPFAM" id="SSF46689">
    <property type="entry name" value="Homeodomain-like"/>
    <property type="match status" value="1"/>
</dbReference>
<dbReference type="InterPro" id="IPR009057">
    <property type="entry name" value="Homeodomain-like_sf"/>
</dbReference>
<keyword evidence="1" id="KW-0547">Nucleotide-binding</keyword>
<accession>A0ABV4DY31</accession>